<dbReference type="SUPFAM" id="SSF57302">
    <property type="entry name" value="Snake toxin-like"/>
    <property type="match status" value="1"/>
</dbReference>
<keyword evidence="4" id="KW-1185">Reference proteome</keyword>
<feature type="chain" id="PRO_5035942069" evidence="1">
    <location>
        <begin position="24"/>
        <end position="384"/>
    </location>
</feature>
<dbReference type="Pfam" id="PF00059">
    <property type="entry name" value="Lectin_C"/>
    <property type="match status" value="1"/>
</dbReference>
<feature type="signal peptide" evidence="1">
    <location>
        <begin position="1"/>
        <end position="23"/>
    </location>
</feature>
<dbReference type="InterPro" id="IPR016186">
    <property type="entry name" value="C-type_lectin-like/link_sf"/>
</dbReference>
<reference evidence="3" key="1">
    <citation type="submission" date="2021-03" db="EMBL/GenBank/DDBJ databases">
        <authorList>
            <person name="Bekaert M."/>
        </authorList>
    </citation>
    <scope>NUCLEOTIDE SEQUENCE</scope>
</reference>
<protein>
    <submittedName>
        <fullName evidence="3">COLEC12</fullName>
    </submittedName>
</protein>
<dbReference type="EMBL" id="CAJPWZ010002024">
    <property type="protein sequence ID" value="CAG2229333.1"/>
    <property type="molecule type" value="Genomic_DNA"/>
</dbReference>
<accession>A0A8S3T706</accession>
<dbReference type="SUPFAM" id="SSF56436">
    <property type="entry name" value="C-type lectin-like"/>
    <property type="match status" value="1"/>
</dbReference>
<evidence type="ECO:0000256" key="1">
    <source>
        <dbReference type="SAM" id="SignalP"/>
    </source>
</evidence>
<feature type="domain" description="C-type lectin" evidence="2">
    <location>
        <begin position="260"/>
        <end position="382"/>
    </location>
</feature>
<dbReference type="InterPro" id="IPR045860">
    <property type="entry name" value="Snake_toxin-like_sf"/>
</dbReference>
<dbReference type="Gene3D" id="3.10.100.10">
    <property type="entry name" value="Mannose-Binding Protein A, subunit A"/>
    <property type="match status" value="1"/>
</dbReference>
<dbReference type="InterPro" id="IPR001304">
    <property type="entry name" value="C-type_lectin-like"/>
</dbReference>
<sequence>MESFRLVLSVIVSLAHLGLPVHASDAKFCAYAFKDNPYACQYSHVYKKCQHECDDRQLNCFKCSSVEDPSHCQTTTICGPSQACSMTGFIDQSFRKRYALGCANTTQCNIFHESRHTRNELHMPGYCCKQDKCNSNLVKSTDPLSVSKECRDATPYACQYMLDKNQNICDHHATAREICAAMCGECHGPLSCLNCTDLGENEICKTFESCDNGKVCSAMANAHDAVCCNTHSCNNQVLLLSNLSAKTTVPMNCGVDFVQVGGTCYYLNPEGRTEIWEDAKVICMALDSQLVEFETERELMEMKNYLISKHGYDRHYSYWIGGKKNPQSSSWEWDSSNSPILTTAWFGDKDSNTQGECLEYGAMYDFKWYGGRCHLQSNFICEKK</sequence>
<dbReference type="CDD" id="cd00037">
    <property type="entry name" value="CLECT"/>
    <property type="match status" value="1"/>
</dbReference>
<keyword evidence="1" id="KW-0732">Signal</keyword>
<evidence type="ECO:0000259" key="2">
    <source>
        <dbReference type="PROSITE" id="PS50041"/>
    </source>
</evidence>
<evidence type="ECO:0000313" key="3">
    <source>
        <dbReference type="EMBL" id="CAG2229333.1"/>
    </source>
</evidence>
<evidence type="ECO:0000313" key="4">
    <source>
        <dbReference type="Proteomes" id="UP000683360"/>
    </source>
</evidence>
<dbReference type="SMART" id="SM00034">
    <property type="entry name" value="CLECT"/>
    <property type="match status" value="1"/>
</dbReference>
<dbReference type="Proteomes" id="UP000683360">
    <property type="component" value="Unassembled WGS sequence"/>
</dbReference>
<name>A0A8S3T706_MYTED</name>
<comment type="caution">
    <text evidence="3">The sequence shown here is derived from an EMBL/GenBank/DDBJ whole genome shotgun (WGS) entry which is preliminary data.</text>
</comment>
<dbReference type="AlphaFoldDB" id="A0A8S3T706"/>
<dbReference type="InterPro" id="IPR016187">
    <property type="entry name" value="CTDL_fold"/>
</dbReference>
<organism evidence="3 4">
    <name type="scientific">Mytilus edulis</name>
    <name type="common">Blue mussel</name>
    <dbReference type="NCBI Taxonomy" id="6550"/>
    <lineage>
        <taxon>Eukaryota</taxon>
        <taxon>Metazoa</taxon>
        <taxon>Spiralia</taxon>
        <taxon>Lophotrochozoa</taxon>
        <taxon>Mollusca</taxon>
        <taxon>Bivalvia</taxon>
        <taxon>Autobranchia</taxon>
        <taxon>Pteriomorphia</taxon>
        <taxon>Mytilida</taxon>
        <taxon>Mytiloidea</taxon>
        <taxon>Mytilidae</taxon>
        <taxon>Mytilinae</taxon>
        <taxon>Mytilus</taxon>
    </lineage>
</organism>
<proteinExistence type="predicted"/>
<dbReference type="OrthoDB" id="10281980at2759"/>
<gene>
    <name evidence="3" type="ORF">MEDL_42252</name>
</gene>
<dbReference type="PROSITE" id="PS50041">
    <property type="entry name" value="C_TYPE_LECTIN_2"/>
    <property type="match status" value="1"/>
</dbReference>